<protein>
    <recommendedName>
        <fullName evidence="2">Transcription activator GCR1-like domain-containing protein</fullName>
    </recommendedName>
</protein>
<evidence type="ECO:0000313" key="3">
    <source>
        <dbReference type="EMBL" id="KAF9139585.1"/>
    </source>
</evidence>
<gene>
    <name evidence="3" type="ORF">BG015_001965</name>
</gene>
<dbReference type="AlphaFoldDB" id="A0A9P5RP32"/>
<feature type="compositionally biased region" description="Low complexity" evidence="1">
    <location>
        <begin position="52"/>
        <end position="86"/>
    </location>
</feature>
<feature type="region of interest" description="Disordered" evidence="1">
    <location>
        <begin position="230"/>
        <end position="303"/>
    </location>
</feature>
<dbReference type="OrthoDB" id="428577at2759"/>
<proteinExistence type="predicted"/>
<dbReference type="InterPro" id="IPR051647">
    <property type="entry name" value="Mediator_comp_sub12"/>
</dbReference>
<feature type="domain" description="Transcription activator GCR1-like" evidence="2">
    <location>
        <begin position="634"/>
        <end position="710"/>
    </location>
</feature>
<feature type="compositionally biased region" description="Basic and acidic residues" evidence="1">
    <location>
        <begin position="93"/>
        <end position="104"/>
    </location>
</feature>
<name>A0A9P5RP32_9FUNG</name>
<sequence>MTRPQPPPAGLKKNANSATTTTTIMGTQSSLLKSLASSNQNNNPKSVRLGLQTSSRNQKQEQQQQKGNQLTKTLQPQRQRPQQLSSYNGKDGSQYKDADADERALKKRRLSKPYRSQEDVGDSGSEKDEPQERDRLGELGATVGVRARTRRAVTCNEAADAQDDEGTDTDDFQTRLGPTRSKIRNRWHEYGKGHSSNNNTDTATIYRDLSNIPPYPEHLLSTLPWRPAWSSAQTRGTTNNSSLPNPVTQAPSRKRPLPKVPSHISNTPRAPEMTMKLRKPKLEQQDGEYGPPRPSHSLSAGGPPHGVDAYKAMGDYGTDLWREWCKNMQYNDKDRVTPIKLKDYIDFEVMPKEREMMRKSWRLPGHPGFIAVSGLEAYIRPVVRLWYEQSLETELETIRDAKLRTTRLQQPQQKLDQQQQQQQQPLQPLPPNAQPRQAKLKLKLRQPQLQLPPRAGFVSANQQLMKTIATNTTINCVDGRTEDKENVENEDKEAKRKKEIGEQEKGHAAMDDGIDRANNNYNNNSDDGAGVSGDHIVSDSSETNGKDPMNKGDDHDAATERVPVATSKSVASSTSTLPSVSPLSVLASRPNIPSQTLPSVGKSQIRAKHIQLLKMLDFASPRIDLGLSDRVIKYRLHPRVTTIADVLTEWAIGIEGGPSIQQLNSDYGLSWQHSDEEKEYSDREAIVREFKRLVFEDGKPDQKAQKSLEDELASSSKANLVARLRNS</sequence>
<accession>A0A9P5RP32</accession>
<feature type="compositionally biased region" description="Basic and acidic residues" evidence="1">
    <location>
        <begin position="479"/>
        <end position="515"/>
    </location>
</feature>
<feature type="compositionally biased region" description="Low complexity" evidence="1">
    <location>
        <begin position="562"/>
        <end position="584"/>
    </location>
</feature>
<dbReference type="PANTHER" id="PTHR46007">
    <property type="entry name" value="MEDIATOR OF RNA POLYMERASE II TRANSCRIPTION SUBUNIT 12"/>
    <property type="match status" value="1"/>
</dbReference>
<feature type="compositionally biased region" description="Low complexity" evidence="1">
    <location>
        <begin position="140"/>
        <end position="159"/>
    </location>
</feature>
<feature type="region of interest" description="Disordered" evidence="1">
    <location>
        <begin position="700"/>
        <end position="727"/>
    </location>
</feature>
<feature type="region of interest" description="Disordered" evidence="1">
    <location>
        <begin position="479"/>
        <end position="584"/>
    </location>
</feature>
<evidence type="ECO:0000313" key="4">
    <source>
        <dbReference type="Proteomes" id="UP000748756"/>
    </source>
</evidence>
<dbReference type="Pfam" id="PF12550">
    <property type="entry name" value="GCR1_C"/>
    <property type="match status" value="1"/>
</dbReference>
<organism evidence="3 4">
    <name type="scientific">Linnemannia schmuckeri</name>
    <dbReference type="NCBI Taxonomy" id="64567"/>
    <lineage>
        <taxon>Eukaryota</taxon>
        <taxon>Fungi</taxon>
        <taxon>Fungi incertae sedis</taxon>
        <taxon>Mucoromycota</taxon>
        <taxon>Mortierellomycotina</taxon>
        <taxon>Mortierellomycetes</taxon>
        <taxon>Mortierellales</taxon>
        <taxon>Mortierellaceae</taxon>
        <taxon>Linnemannia</taxon>
    </lineage>
</organism>
<feature type="compositionally biased region" description="Polar residues" evidence="1">
    <location>
        <begin position="14"/>
        <end position="45"/>
    </location>
</feature>
<evidence type="ECO:0000256" key="1">
    <source>
        <dbReference type="SAM" id="MobiDB-lite"/>
    </source>
</evidence>
<feature type="compositionally biased region" description="Basic and acidic residues" evidence="1">
    <location>
        <begin position="124"/>
        <end position="137"/>
    </location>
</feature>
<dbReference type="PANTHER" id="PTHR46007:SF8">
    <property type="entry name" value="C2H2-TYPE DOMAIN-CONTAINING PROTEIN"/>
    <property type="match status" value="1"/>
</dbReference>
<feature type="compositionally biased region" description="Polar residues" evidence="1">
    <location>
        <begin position="230"/>
        <end position="251"/>
    </location>
</feature>
<feature type="compositionally biased region" description="Basic and acidic residues" evidence="1">
    <location>
        <begin position="544"/>
        <end position="559"/>
    </location>
</feature>
<feature type="compositionally biased region" description="Acidic residues" evidence="1">
    <location>
        <begin position="160"/>
        <end position="171"/>
    </location>
</feature>
<dbReference type="GO" id="GO:0045944">
    <property type="term" value="P:positive regulation of transcription by RNA polymerase II"/>
    <property type="evidence" value="ECO:0007669"/>
    <property type="project" value="TreeGrafter"/>
</dbReference>
<comment type="caution">
    <text evidence="3">The sequence shown here is derived from an EMBL/GenBank/DDBJ whole genome shotgun (WGS) entry which is preliminary data.</text>
</comment>
<dbReference type="Proteomes" id="UP000748756">
    <property type="component" value="Unassembled WGS sequence"/>
</dbReference>
<feature type="compositionally biased region" description="Low complexity" evidence="1">
    <location>
        <begin position="408"/>
        <end position="426"/>
    </location>
</feature>
<dbReference type="InterPro" id="IPR022210">
    <property type="entry name" value="TF_GCR1-like"/>
</dbReference>
<dbReference type="EMBL" id="JAAAUQ010001375">
    <property type="protein sequence ID" value="KAF9139585.1"/>
    <property type="molecule type" value="Genomic_DNA"/>
</dbReference>
<feature type="compositionally biased region" description="Basic and acidic residues" evidence="1">
    <location>
        <begin position="700"/>
        <end position="709"/>
    </location>
</feature>
<dbReference type="GO" id="GO:0003713">
    <property type="term" value="F:transcription coactivator activity"/>
    <property type="evidence" value="ECO:0007669"/>
    <property type="project" value="TreeGrafter"/>
</dbReference>
<feature type="region of interest" description="Disordered" evidence="1">
    <location>
        <begin position="1"/>
        <end position="202"/>
    </location>
</feature>
<dbReference type="GO" id="GO:0016592">
    <property type="term" value="C:mediator complex"/>
    <property type="evidence" value="ECO:0007669"/>
    <property type="project" value="TreeGrafter"/>
</dbReference>
<feature type="region of interest" description="Disordered" evidence="1">
    <location>
        <begin position="407"/>
        <end position="434"/>
    </location>
</feature>
<evidence type="ECO:0000259" key="2">
    <source>
        <dbReference type="Pfam" id="PF12550"/>
    </source>
</evidence>
<keyword evidence="4" id="KW-1185">Reference proteome</keyword>
<reference evidence="3" key="1">
    <citation type="journal article" date="2020" name="Fungal Divers.">
        <title>Resolving the Mortierellaceae phylogeny through synthesis of multi-gene phylogenetics and phylogenomics.</title>
        <authorList>
            <person name="Vandepol N."/>
            <person name="Liber J."/>
            <person name="Desiro A."/>
            <person name="Na H."/>
            <person name="Kennedy M."/>
            <person name="Barry K."/>
            <person name="Grigoriev I.V."/>
            <person name="Miller A.N."/>
            <person name="O'Donnell K."/>
            <person name="Stajich J.E."/>
            <person name="Bonito G."/>
        </authorList>
    </citation>
    <scope>NUCLEOTIDE SEQUENCE</scope>
    <source>
        <strain evidence="3">NRRL 6426</strain>
    </source>
</reference>